<keyword evidence="2" id="KW-1133">Transmembrane helix</keyword>
<sequence length="215" mass="22844">MESKSYLPQSPEPKRPSWAGVALLAAVVGAVCYFAGRGTVIPTPRPVARAPAPDAAWVGVWFKKKDFGDGFELPAVEFRTGSRGLTGRMINPGPEADIGRDVDDLVVGEDDLTFVNTADGRIKYRLVRTGSDSADLQTVSDAGHDLAAYLGKPKGGGTSSHSPERREKALQNLNAPRPPERVGRLVRVTHTPPAAGSGPTTPAGPDDTSHWKLAR</sequence>
<accession>A0A6M5YPX8</accession>
<name>A0A6M5YPX8_9BACT</name>
<dbReference type="KEGG" id="ftj:FTUN_2955"/>
<keyword evidence="4" id="KW-1185">Reference proteome</keyword>
<gene>
    <name evidence="3" type="ORF">FTUN_2955</name>
</gene>
<evidence type="ECO:0000256" key="2">
    <source>
        <dbReference type="SAM" id="Phobius"/>
    </source>
</evidence>
<feature type="transmembrane region" description="Helical" evidence="2">
    <location>
        <begin position="17"/>
        <end position="36"/>
    </location>
</feature>
<proteinExistence type="predicted"/>
<keyword evidence="2" id="KW-0472">Membrane</keyword>
<feature type="compositionally biased region" description="Low complexity" evidence="1">
    <location>
        <begin position="191"/>
        <end position="206"/>
    </location>
</feature>
<dbReference type="RefSeq" id="WP_171471193.1">
    <property type="nucleotide sequence ID" value="NZ_CP053452.2"/>
</dbReference>
<reference evidence="4" key="1">
    <citation type="submission" date="2020-05" db="EMBL/GenBank/DDBJ databases">
        <title>Frigoriglobus tundricola gen. nov., sp. nov., a psychrotolerant cellulolytic planctomycete of the family Gemmataceae with two divergent copies of 16S rRNA gene.</title>
        <authorList>
            <person name="Kulichevskaya I.S."/>
            <person name="Ivanova A.A."/>
            <person name="Naumoff D.G."/>
            <person name="Beletsky A.V."/>
            <person name="Rijpstra W.I.C."/>
            <person name="Sinninghe Damste J.S."/>
            <person name="Mardanov A.V."/>
            <person name="Ravin N.V."/>
            <person name="Dedysh S.N."/>
        </authorList>
    </citation>
    <scope>NUCLEOTIDE SEQUENCE [LARGE SCALE GENOMIC DNA]</scope>
    <source>
        <strain evidence="4">PL17</strain>
    </source>
</reference>
<feature type="region of interest" description="Disordered" evidence="1">
    <location>
        <begin position="149"/>
        <end position="215"/>
    </location>
</feature>
<organism evidence="3 4">
    <name type="scientific">Frigoriglobus tundricola</name>
    <dbReference type="NCBI Taxonomy" id="2774151"/>
    <lineage>
        <taxon>Bacteria</taxon>
        <taxon>Pseudomonadati</taxon>
        <taxon>Planctomycetota</taxon>
        <taxon>Planctomycetia</taxon>
        <taxon>Gemmatales</taxon>
        <taxon>Gemmataceae</taxon>
        <taxon>Frigoriglobus</taxon>
    </lineage>
</organism>
<evidence type="ECO:0000256" key="1">
    <source>
        <dbReference type="SAM" id="MobiDB-lite"/>
    </source>
</evidence>
<dbReference type="AlphaFoldDB" id="A0A6M5YPX8"/>
<keyword evidence="2" id="KW-0812">Transmembrane</keyword>
<dbReference type="EMBL" id="CP053452">
    <property type="protein sequence ID" value="QJW95406.1"/>
    <property type="molecule type" value="Genomic_DNA"/>
</dbReference>
<evidence type="ECO:0000313" key="4">
    <source>
        <dbReference type="Proteomes" id="UP000503447"/>
    </source>
</evidence>
<dbReference type="Proteomes" id="UP000503447">
    <property type="component" value="Chromosome"/>
</dbReference>
<protein>
    <submittedName>
        <fullName evidence="3">Uncharacterized protein</fullName>
    </submittedName>
</protein>
<evidence type="ECO:0000313" key="3">
    <source>
        <dbReference type="EMBL" id="QJW95406.1"/>
    </source>
</evidence>